<keyword evidence="8" id="KW-0067">ATP-binding</keyword>
<evidence type="ECO:0000259" key="12">
    <source>
        <dbReference type="Pfam" id="PF20258"/>
    </source>
</evidence>
<evidence type="ECO:0000256" key="10">
    <source>
        <dbReference type="ARBA" id="ARBA00023157"/>
    </source>
</evidence>
<dbReference type="InterPro" id="IPR004506">
    <property type="entry name" value="MnmA-like"/>
</dbReference>
<evidence type="ECO:0000256" key="8">
    <source>
        <dbReference type="ARBA" id="ARBA00022840"/>
    </source>
</evidence>
<sequence>MNMRLSVKLNTVKRIVCGISGGVDSAVSALLLKRKGFDVVGLFMKNWDIRDEKGVCATDEDRNDAEFVCKTLGIPLYEVDFVKQYWNEVFIDMVKDYENGITPNPDIMCNRHIKFHHFIHHAQTKLGADAIATGHYARTSVGYNLDRIDPQVDAEKDQTFFLSQISQWALQKTIFPIGDLAKTDVKRIATEAGMEKIAKKKESMGICFIGSRNFHSFIEHYIEPRKGNFIDVETGKIVGQHKGTHYWTLGQRCLIPGLAAAYFVCEVHPQENEVIVASGTDHPALFTSSFTTEPCYWIQTAPEDGTFAAGFRFQHKHPLVGCSGQLDRHGVCHVNLDHPMRAVTPGQYSVFYKDNVCLGSGRIWRLGPTLYEQGMREKVSFPQEFS</sequence>
<keyword evidence="4" id="KW-0820">tRNA-binding</keyword>
<dbReference type="NCBIfam" id="NF001138">
    <property type="entry name" value="PRK00143.1"/>
    <property type="match status" value="1"/>
</dbReference>
<dbReference type="InterPro" id="IPR023382">
    <property type="entry name" value="MnmA-like_central_sf"/>
</dbReference>
<comment type="caution">
    <text evidence="14">The sequence shown here is derived from an EMBL/GenBank/DDBJ whole genome shotgun (WGS) entry which is preliminary data.</text>
</comment>
<evidence type="ECO:0000256" key="5">
    <source>
        <dbReference type="ARBA" id="ARBA00022679"/>
    </source>
</evidence>
<gene>
    <name evidence="14" type="ORF">CUNI_LOCUS4439</name>
</gene>
<dbReference type="EC" id="2.8.1.14" evidence="3"/>
<evidence type="ECO:0000256" key="6">
    <source>
        <dbReference type="ARBA" id="ARBA00022694"/>
    </source>
</evidence>
<dbReference type="Gene3D" id="3.40.50.620">
    <property type="entry name" value="HUPs"/>
    <property type="match status" value="1"/>
</dbReference>
<dbReference type="Pfam" id="PF03054">
    <property type="entry name" value="tRNA_Me_trans"/>
    <property type="match status" value="1"/>
</dbReference>
<dbReference type="InterPro" id="IPR046884">
    <property type="entry name" value="MnmA-like_central"/>
</dbReference>
<reference evidence="14" key="1">
    <citation type="submission" date="2021-04" db="EMBL/GenBank/DDBJ databases">
        <authorList>
            <consortium name="Molecular Ecology Group"/>
        </authorList>
    </citation>
    <scope>NUCLEOTIDE SEQUENCE</scope>
</reference>
<dbReference type="GO" id="GO:0005524">
    <property type="term" value="F:ATP binding"/>
    <property type="evidence" value="ECO:0007669"/>
    <property type="project" value="UniProtKB-KW"/>
</dbReference>
<dbReference type="NCBIfam" id="TIGR00420">
    <property type="entry name" value="trmU"/>
    <property type="match status" value="1"/>
</dbReference>
<dbReference type="GO" id="GO:0000049">
    <property type="term" value="F:tRNA binding"/>
    <property type="evidence" value="ECO:0007669"/>
    <property type="project" value="UniProtKB-KW"/>
</dbReference>
<comment type="function">
    <text evidence="1">Catalyzes the 2-thiolation of uridine at the wobble position (U34) of mitochondrial tRNA(Lys), tRNA(Glu) and tRNA(Gln). Required for the formation of 5-taurinomethyl-2-thiouridine (tm5s2U) of mitochondrial tRNA(Lys), tRNA(Glu), and tRNA(Gln) at the wobble position. ATP is required to activate the C2 atom of the wobble base.</text>
</comment>
<evidence type="ECO:0000256" key="11">
    <source>
        <dbReference type="ARBA" id="ARBA00049564"/>
    </source>
</evidence>
<name>A0A8S3YUF5_9EUPU</name>
<feature type="domain" description="tRNA-specific 2-thiouridylase MnmA-like central" evidence="13">
    <location>
        <begin position="216"/>
        <end position="277"/>
    </location>
</feature>
<proteinExistence type="inferred from homology"/>
<dbReference type="AlphaFoldDB" id="A0A8S3YUF5"/>
<dbReference type="Gene3D" id="2.40.30.10">
    <property type="entry name" value="Translation factors"/>
    <property type="match status" value="1"/>
</dbReference>
<dbReference type="SUPFAM" id="SSF52402">
    <property type="entry name" value="Adenine nucleotide alpha hydrolases-like"/>
    <property type="match status" value="1"/>
</dbReference>
<dbReference type="FunFam" id="3.40.50.620:FF:000115">
    <property type="entry name" value="tRNA-specific 2-thiouridylase MnmA"/>
    <property type="match status" value="1"/>
</dbReference>
<keyword evidence="6" id="KW-0819">tRNA processing</keyword>
<evidence type="ECO:0000256" key="4">
    <source>
        <dbReference type="ARBA" id="ARBA00022555"/>
    </source>
</evidence>
<organism evidence="14 15">
    <name type="scientific">Candidula unifasciata</name>
    <dbReference type="NCBI Taxonomy" id="100452"/>
    <lineage>
        <taxon>Eukaryota</taxon>
        <taxon>Metazoa</taxon>
        <taxon>Spiralia</taxon>
        <taxon>Lophotrochozoa</taxon>
        <taxon>Mollusca</taxon>
        <taxon>Gastropoda</taxon>
        <taxon>Heterobranchia</taxon>
        <taxon>Euthyneura</taxon>
        <taxon>Panpulmonata</taxon>
        <taxon>Eupulmonata</taxon>
        <taxon>Stylommatophora</taxon>
        <taxon>Helicina</taxon>
        <taxon>Helicoidea</taxon>
        <taxon>Geomitridae</taxon>
        <taxon>Candidula</taxon>
    </lineage>
</organism>
<dbReference type="InterPro" id="IPR046885">
    <property type="entry name" value="MnmA-like_C"/>
</dbReference>
<dbReference type="CDD" id="cd01998">
    <property type="entry name" value="MnmA_TRMU-like"/>
    <property type="match status" value="1"/>
</dbReference>
<keyword evidence="5" id="KW-0808">Transferase</keyword>
<comment type="similarity">
    <text evidence="2">Belongs to the MnmA/TRMU family.</text>
</comment>
<feature type="domain" description="tRNA-specific 2-thiouridylase MnmA-like C-terminal" evidence="12">
    <location>
        <begin position="289"/>
        <end position="363"/>
    </location>
</feature>
<evidence type="ECO:0000256" key="9">
    <source>
        <dbReference type="ARBA" id="ARBA00022884"/>
    </source>
</evidence>
<dbReference type="OrthoDB" id="3685at2759"/>
<keyword evidence="7" id="KW-0547">Nucleotide-binding</keyword>
<evidence type="ECO:0000256" key="7">
    <source>
        <dbReference type="ARBA" id="ARBA00022741"/>
    </source>
</evidence>
<dbReference type="GO" id="GO:0061708">
    <property type="term" value="F:tRNA-5-taurinomethyluridine 2-sulfurtransferase"/>
    <property type="evidence" value="ECO:0007669"/>
    <property type="project" value="UniProtKB-EC"/>
</dbReference>
<dbReference type="FunFam" id="2.30.30.280:FF:000001">
    <property type="entry name" value="tRNA-specific 2-thiouridylase MnmA"/>
    <property type="match status" value="1"/>
</dbReference>
<dbReference type="HAMAP" id="MF_00144">
    <property type="entry name" value="tRNA_thiouridyl_MnmA"/>
    <property type="match status" value="1"/>
</dbReference>
<comment type="catalytic activity">
    <reaction evidence="11">
        <text>5-taurinomethyluridine(34) in tRNA + S-sulfanyl-L-cysteinyl-[protein] + AH2 + ATP = 5-taurinomethyl-2-thiouridine(34) in tRNA + L-cysteinyl-[protein] + A + AMP + diphosphate + H(+)</text>
        <dbReference type="Rhea" id="RHEA:47040"/>
        <dbReference type="Rhea" id="RHEA-COMP:10131"/>
        <dbReference type="Rhea" id="RHEA-COMP:11726"/>
        <dbReference type="Rhea" id="RHEA-COMP:11732"/>
        <dbReference type="Rhea" id="RHEA-COMP:11733"/>
        <dbReference type="ChEBI" id="CHEBI:13193"/>
        <dbReference type="ChEBI" id="CHEBI:15378"/>
        <dbReference type="ChEBI" id="CHEBI:17499"/>
        <dbReference type="ChEBI" id="CHEBI:29950"/>
        <dbReference type="ChEBI" id="CHEBI:30616"/>
        <dbReference type="ChEBI" id="CHEBI:33019"/>
        <dbReference type="ChEBI" id="CHEBI:61963"/>
        <dbReference type="ChEBI" id="CHEBI:87171"/>
        <dbReference type="ChEBI" id="CHEBI:87172"/>
        <dbReference type="ChEBI" id="CHEBI:456215"/>
        <dbReference type="EC" id="2.8.1.14"/>
    </reaction>
</comment>
<dbReference type="Pfam" id="PF20258">
    <property type="entry name" value="tRNA_Me_trans_C"/>
    <property type="match status" value="1"/>
</dbReference>
<accession>A0A8S3YUF5</accession>
<dbReference type="Gene3D" id="2.30.30.280">
    <property type="entry name" value="Adenine nucleotide alpha hydrolases-like domains"/>
    <property type="match status" value="1"/>
</dbReference>
<keyword evidence="15" id="KW-1185">Reference proteome</keyword>
<dbReference type="Proteomes" id="UP000678393">
    <property type="component" value="Unassembled WGS sequence"/>
</dbReference>
<dbReference type="PANTHER" id="PTHR11933">
    <property type="entry name" value="TRNA 5-METHYLAMINOMETHYL-2-THIOURIDYLATE -METHYLTRANSFERASE"/>
    <property type="match status" value="1"/>
</dbReference>
<evidence type="ECO:0000256" key="3">
    <source>
        <dbReference type="ARBA" id="ARBA00011953"/>
    </source>
</evidence>
<keyword evidence="9" id="KW-0694">RNA-binding</keyword>
<evidence type="ECO:0000313" key="15">
    <source>
        <dbReference type="Proteomes" id="UP000678393"/>
    </source>
</evidence>
<dbReference type="EMBL" id="CAJHNH020000624">
    <property type="protein sequence ID" value="CAG5118881.1"/>
    <property type="molecule type" value="Genomic_DNA"/>
</dbReference>
<protein>
    <recommendedName>
        <fullName evidence="3">tRNA-5-taurinomethyluridine 2-sulfurtransferase</fullName>
        <ecNumber evidence="3">2.8.1.14</ecNumber>
    </recommendedName>
</protein>
<evidence type="ECO:0000256" key="1">
    <source>
        <dbReference type="ARBA" id="ARBA00003986"/>
    </source>
</evidence>
<dbReference type="GO" id="GO:0002143">
    <property type="term" value="P:tRNA wobble position uridine thiolation"/>
    <property type="evidence" value="ECO:0007669"/>
    <property type="project" value="TreeGrafter"/>
</dbReference>
<evidence type="ECO:0000259" key="13">
    <source>
        <dbReference type="Pfam" id="PF20259"/>
    </source>
</evidence>
<dbReference type="Pfam" id="PF20259">
    <property type="entry name" value="tRNA_Me_trans_M"/>
    <property type="match status" value="1"/>
</dbReference>
<evidence type="ECO:0000313" key="14">
    <source>
        <dbReference type="EMBL" id="CAG5118881.1"/>
    </source>
</evidence>
<dbReference type="GO" id="GO:0005739">
    <property type="term" value="C:mitochondrion"/>
    <property type="evidence" value="ECO:0007669"/>
    <property type="project" value="TreeGrafter"/>
</dbReference>
<evidence type="ECO:0000256" key="2">
    <source>
        <dbReference type="ARBA" id="ARBA00006191"/>
    </source>
</evidence>
<dbReference type="InterPro" id="IPR014729">
    <property type="entry name" value="Rossmann-like_a/b/a_fold"/>
</dbReference>
<keyword evidence="10" id="KW-1015">Disulfide bond</keyword>
<dbReference type="PANTHER" id="PTHR11933:SF5">
    <property type="entry name" value="MITOCHONDRIAL TRNA-SPECIFIC 2-THIOURIDYLASE 1"/>
    <property type="match status" value="1"/>
</dbReference>